<evidence type="ECO:0000313" key="1">
    <source>
        <dbReference type="EMBL" id="BBH53951.1"/>
    </source>
</evidence>
<dbReference type="AlphaFoldDB" id="A0A4P2VM05"/>
<keyword evidence="2" id="KW-1185">Reference proteome</keyword>
<protein>
    <submittedName>
        <fullName evidence="1">Uncharacterized protein</fullName>
    </submittedName>
</protein>
<dbReference type="KEGG" id="sbf:JCM31447_24040"/>
<sequence length="51" mass="5890">MQPTDLYSKKFYQMILIKAKNEYYIFPGYSEIKEINNTQSNIDPLSGLAIG</sequence>
<proteinExistence type="predicted"/>
<name>A0A4P2VM05_FLUSA</name>
<reference evidence="1 2" key="1">
    <citation type="submission" date="2018-12" db="EMBL/GenBank/DDBJ databases">
        <title>Rubrispira sanarue gen. nov., sp., nov., a member of the order Silvanigrellales, isolated from a brackish lake in Hamamatsu Japan.</title>
        <authorList>
            <person name="Maejima Y."/>
            <person name="Iino T."/>
            <person name="Muraguchi Y."/>
            <person name="Fukuda K."/>
            <person name="Nojiri H."/>
            <person name="Ohkuma M."/>
            <person name="Moriuchi R."/>
            <person name="Dohra H."/>
            <person name="Kimbara K."/>
            <person name="Shintani M."/>
        </authorList>
    </citation>
    <scope>NUCLEOTIDE SEQUENCE [LARGE SCALE GENOMIC DNA]</scope>
    <source>
        <strain evidence="1 2">RF1110005</strain>
    </source>
</reference>
<gene>
    <name evidence="1" type="ORF">JCM31447_24040</name>
</gene>
<accession>A0A4P2VM05</accession>
<evidence type="ECO:0000313" key="2">
    <source>
        <dbReference type="Proteomes" id="UP000291236"/>
    </source>
</evidence>
<dbReference type="Proteomes" id="UP000291236">
    <property type="component" value="Chromosome"/>
</dbReference>
<organism evidence="1 2">
    <name type="scientific">Fluviispira sanaruensis</name>
    <dbReference type="NCBI Taxonomy" id="2493639"/>
    <lineage>
        <taxon>Bacteria</taxon>
        <taxon>Pseudomonadati</taxon>
        <taxon>Bdellovibrionota</taxon>
        <taxon>Oligoflexia</taxon>
        <taxon>Silvanigrellales</taxon>
        <taxon>Silvanigrellaceae</taxon>
        <taxon>Fluviispira</taxon>
    </lineage>
</organism>
<dbReference type="EMBL" id="AP019368">
    <property type="protein sequence ID" value="BBH53951.1"/>
    <property type="molecule type" value="Genomic_DNA"/>
</dbReference>
<dbReference type="RefSeq" id="WP_172603921.1">
    <property type="nucleotide sequence ID" value="NZ_AP019368.1"/>
</dbReference>